<protein>
    <submittedName>
        <fullName evidence="2">Uncharacterized protein</fullName>
    </submittedName>
</protein>
<evidence type="ECO:0000313" key="2">
    <source>
        <dbReference type="EMBL" id="MBW9093170.1"/>
    </source>
</evidence>
<organism evidence="2 3">
    <name type="scientific">Microbacterium jejuense</name>
    <dbReference type="NCBI Taxonomy" id="1263637"/>
    <lineage>
        <taxon>Bacteria</taxon>
        <taxon>Bacillati</taxon>
        <taxon>Actinomycetota</taxon>
        <taxon>Actinomycetes</taxon>
        <taxon>Micrococcales</taxon>
        <taxon>Microbacteriaceae</taxon>
        <taxon>Microbacterium</taxon>
    </lineage>
</organism>
<dbReference type="RefSeq" id="WP_220299891.1">
    <property type="nucleotide sequence ID" value="NZ_JAEUAW010000003.1"/>
</dbReference>
<proteinExistence type="predicted"/>
<dbReference type="Proteomes" id="UP001196843">
    <property type="component" value="Unassembled WGS sequence"/>
</dbReference>
<dbReference type="EMBL" id="JAEUAW010000003">
    <property type="protein sequence ID" value="MBW9093170.1"/>
    <property type="molecule type" value="Genomic_DNA"/>
</dbReference>
<accession>A0ABS7HKB3</accession>
<gene>
    <name evidence="2" type="ORF">JNB62_05700</name>
</gene>
<reference evidence="2 3" key="1">
    <citation type="journal article" date="2021" name="MBio">
        <title>Poor Competitiveness of Bradyrhizobium in Pigeon Pea Root Colonization in Indian Soils.</title>
        <authorList>
            <person name="Chalasani D."/>
            <person name="Basu A."/>
            <person name="Pullabhotla S.V.S.R.N."/>
            <person name="Jorrin B."/>
            <person name="Neal A.L."/>
            <person name="Poole P.S."/>
            <person name="Podile A.R."/>
            <person name="Tkacz A."/>
        </authorList>
    </citation>
    <scope>NUCLEOTIDE SEQUENCE [LARGE SCALE GENOMIC DNA]</scope>
    <source>
        <strain evidence="2 3">HU14</strain>
    </source>
</reference>
<name>A0ABS7HKB3_9MICO</name>
<evidence type="ECO:0000256" key="1">
    <source>
        <dbReference type="SAM" id="MobiDB-lite"/>
    </source>
</evidence>
<keyword evidence="3" id="KW-1185">Reference proteome</keyword>
<sequence>MGLFSKLPEEPVEWAGLPSEPARAESAAERLAAAPTTDLGGLGLADPGAAGAVESIVIPVAPVIEIAQPQESGEDE</sequence>
<comment type="caution">
    <text evidence="2">The sequence shown here is derived from an EMBL/GenBank/DDBJ whole genome shotgun (WGS) entry which is preliminary data.</text>
</comment>
<feature type="region of interest" description="Disordered" evidence="1">
    <location>
        <begin position="1"/>
        <end position="31"/>
    </location>
</feature>
<evidence type="ECO:0000313" key="3">
    <source>
        <dbReference type="Proteomes" id="UP001196843"/>
    </source>
</evidence>